<dbReference type="InterPro" id="IPR036640">
    <property type="entry name" value="ABC1_TM_sf"/>
</dbReference>
<keyword evidence="11" id="KW-1185">Reference proteome</keyword>
<evidence type="ECO:0000256" key="4">
    <source>
        <dbReference type="ARBA" id="ARBA00022741"/>
    </source>
</evidence>
<accession>A0A812THL8</accession>
<organism evidence="10 11">
    <name type="scientific">Symbiodinium natans</name>
    <dbReference type="NCBI Taxonomy" id="878477"/>
    <lineage>
        <taxon>Eukaryota</taxon>
        <taxon>Sar</taxon>
        <taxon>Alveolata</taxon>
        <taxon>Dinophyceae</taxon>
        <taxon>Suessiales</taxon>
        <taxon>Symbiodiniaceae</taxon>
        <taxon>Symbiodinium</taxon>
    </lineage>
</organism>
<dbReference type="InterPro" id="IPR050173">
    <property type="entry name" value="ABC_transporter_C-like"/>
</dbReference>
<keyword evidence="7 8" id="KW-0472">Membrane</keyword>
<evidence type="ECO:0000256" key="2">
    <source>
        <dbReference type="ARBA" id="ARBA00022448"/>
    </source>
</evidence>
<dbReference type="Proteomes" id="UP000604046">
    <property type="component" value="Unassembled WGS sequence"/>
</dbReference>
<dbReference type="Gene3D" id="1.20.1560.10">
    <property type="entry name" value="ABC transporter type 1, transmembrane domain"/>
    <property type="match status" value="1"/>
</dbReference>
<dbReference type="Pfam" id="PF00664">
    <property type="entry name" value="ABC_membrane"/>
    <property type="match status" value="1"/>
</dbReference>
<dbReference type="GO" id="GO:0016020">
    <property type="term" value="C:membrane"/>
    <property type="evidence" value="ECO:0007669"/>
    <property type="project" value="UniProtKB-SubCell"/>
</dbReference>
<dbReference type="PANTHER" id="PTHR24223">
    <property type="entry name" value="ATP-BINDING CASSETTE SUB-FAMILY C"/>
    <property type="match status" value="1"/>
</dbReference>
<keyword evidence="2" id="KW-0813">Transport</keyword>
<dbReference type="PROSITE" id="PS50929">
    <property type="entry name" value="ABC_TM1F"/>
    <property type="match status" value="1"/>
</dbReference>
<dbReference type="GO" id="GO:0140359">
    <property type="term" value="F:ABC-type transporter activity"/>
    <property type="evidence" value="ECO:0007669"/>
    <property type="project" value="InterPro"/>
</dbReference>
<comment type="caution">
    <text evidence="10">The sequence shown here is derived from an EMBL/GenBank/DDBJ whole genome shotgun (WGS) entry which is preliminary data.</text>
</comment>
<dbReference type="AlphaFoldDB" id="A0A812THL8"/>
<gene>
    <name evidence="10" type="primary">ABCC1</name>
    <name evidence="10" type="ORF">SNAT2548_LOCUS30036</name>
</gene>
<dbReference type="EMBL" id="CAJNDS010002590">
    <property type="protein sequence ID" value="CAE7536037.1"/>
    <property type="molecule type" value="Genomic_DNA"/>
</dbReference>
<comment type="subcellular location">
    <subcellularLocation>
        <location evidence="1">Membrane</location>
        <topology evidence="1">Multi-pass membrane protein</topology>
    </subcellularLocation>
</comment>
<dbReference type="OrthoDB" id="4865934at2759"/>
<evidence type="ECO:0000256" key="5">
    <source>
        <dbReference type="ARBA" id="ARBA00022840"/>
    </source>
</evidence>
<feature type="domain" description="ABC transmembrane type-1" evidence="9">
    <location>
        <begin position="86"/>
        <end position="298"/>
    </location>
</feature>
<proteinExistence type="predicted"/>
<feature type="transmembrane region" description="Helical" evidence="8">
    <location>
        <begin position="207"/>
        <end position="225"/>
    </location>
</feature>
<evidence type="ECO:0000256" key="1">
    <source>
        <dbReference type="ARBA" id="ARBA00004141"/>
    </source>
</evidence>
<keyword evidence="6 8" id="KW-1133">Transmembrane helix</keyword>
<dbReference type="InterPro" id="IPR011527">
    <property type="entry name" value="ABC1_TM_dom"/>
</dbReference>
<name>A0A812THL8_9DINO</name>
<evidence type="ECO:0000256" key="8">
    <source>
        <dbReference type="SAM" id="Phobius"/>
    </source>
</evidence>
<keyword evidence="3 8" id="KW-0812">Transmembrane</keyword>
<evidence type="ECO:0000313" key="10">
    <source>
        <dbReference type="EMBL" id="CAE7536037.1"/>
    </source>
</evidence>
<evidence type="ECO:0000256" key="3">
    <source>
        <dbReference type="ARBA" id="ARBA00022692"/>
    </source>
</evidence>
<evidence type="ECO:0000313" key="11">
    <source>
        <dbReference type="Proteomes" id="UP000604046"/>
    </source>
</evidence>
<evidence type="ECO:0000256" key="6">
    <source>
        <dbReference type="ARBA" id="ARBA00022989"/>
    </source>
</evidence>
<reference evidence="10" key="1">
    <citation type="submission" date="2021-02" db="EMBL/GenBank/DDBJ databases">
        <authorList>
            <person name="Dougan E. K."/>
            <person name="Rhodes N."/>
            <person name="Thang M."/>
            <person name="Chan C."/>
        </authorList>
    </citation>
    <scope>NUCLEOTIDE SEQUENCE</scope>
</reference>
<protein>
    <submittedName>
        <fullName evidence="10">ABCC1 protein</fullName>
    </submittedName>
</protein>
<keyword evidence="4" id="KW-0547">Nucleotide-binding</keyword>
<evidence type="ECO:0000256" key="7">
    <source>
        <dbReference type="ARBA" id="ARBA00023136"/>
    </source>
</evidence>
<feature type="transmembrane region" description="Helical" evidence="8">
    <location>
        <begin position="183"/>
        <end position="201"/>
    </location>
</feature>
<evidence type="ECO:0000259" key="9">
    <source>
        <dbReference type="PROSITE" id="PS50929"/>
    </source>
</evidence>
<dbReference type="GO" id="GO:0005524">
    <property type="term" value="F:ATP binding"/>
    <property type="evidence" value="ECO:0007669"/>
    <property type="project" value="UniProtKB-KW"/>
</dbReference>
<sequence length="368" mass="41273">MAQSSLRDPAFNRYGEMLRLGQERQLTEADAPALEVNDIPARNSRTLGAAWELHVGGPRPFLRSLWSVHKAQIILMGAFHGAELSIGFVAPLLIRPMIDNLDTSSVWMGLLYAMALACGPALQNLCSSQFSFLGRQVGLRCKGGASCLVFDKIVRLSQPSFAAYGQGKLSNLIQVDTGRLQDFFYFINFLFSMPFMFLIGMSLLFNMLRWAALVPILIMIATYRFNKLLTKRLMVLSSKLNRARDERVKIVTEVLHAMRLCKMLGWEPQIAEMVETRRVVELQTLRRLKSWQLVIGLLRLGSAAELLLHLRADLVPRCAKSWMPLNCASGPCRVLAFRAEAAKRVWPGVVGAEAHETPKPQTPKLYEA</sequence>
<feature type="transmembrane region" description="Helical" evidence="8">
    <location>
        <begin position="106"/>
        <end position="126"/>
    </location>
</feature>
<dbReference type="InterPro" id="IPR044746">
    <property type="entry name" value="ABCC_6TM_D1"/>
</dbReference>
<feature type="transmembrane region" description="Helical" evidence="8">
    <location>
        <begin position="73"/>
        <end position="94"/>
    </location>
</feature>
<dbReference type="CDD" id="cd18579">
    <property type="entry name" value="ABC_6TM_ABCC_D1"/>
    <property type="match status" value="1"/>
</dbReference>
<dbReference type="SUPFAM" id="SSF90123">
    <property type="entry name" value="ABC transporter transmembrane region"/>
    <property type="match status" value="1"/>
</dbReference>
<keyword evidence="5" id="KW-0067">ATP-binding</keyword>